<dbReference type="InterPro" id="IPR024033">
    <property type="entry name" value="OXTCase_su_AllG_h-dom"/>
</dbReference>
<dbReference type="InterPro" id="IPR009499">
    <property type="entry name" value="AllG-like"/>
</dbReference>
<gene>
    <name evidence="1" type="ORF">BN112_4122</name>
</gene>
<organism evidence="1 2">
    <name type="scientific">Bordetella bronchiseptica 253</name>
    <dbReference type="NCBI Taxonomy" id="568707"/>
    <lineage>
        <taxon>Bacteria</taxon>
        <taxon>Pseudomonadati</taxon>
        <taxon>Pseudomonadota</taxon>
        <taxon>Betaproteobacteria</taxon>
        <taxon>Burkholderiales</taxon>
        <taxon>Alcaligenaceae</taxon>
        <taxon>Bordetella</taxon>
    </lineage>
</organism>
<evidence type="ECO:0008006" key="3">
    <source>
        <dbReference type="Google" id="ProtNLM"/>
    </source>
</evidence>
<dbReference type="HOGENOM" id="CLU_036192_0_0_4"/>
<dbReference type="Gene3D" id="3.90.1700.10">
    <property type="entry name" value="v583 domain like"/>
    <property type="match status" value="1"/>
</dbReference>
<evidence type="ECO:0000313" key="2">
    <source>
        <dbReference type="Proteomes" id="UP000007564"/>
    </source>
</evidence>
<dbReference type="KEGG" id="bbh:BN112_4122"/>
<sequence length="407" mass="41927">MNSPDTLDPRDAAAWRAVTAVRPVLAGLLPAREAFAYPQRTLLHAGPPLPGDGEIPWPMLNSIVNAALYEGWAVDRADALYGVRTGAIRLAPAQDHRCVVPLAAILSPSQHVQVVRDAAGRAAPCHAALNGGNRWPIRLGRPETEVAEHLRWLNGPFAEQLRAGCEAGIDLVELADQALAAGDDCHGRTLAGTQALAASLRALGHAPEDGAVADYLAQSPGFFLNLWMAASKCMLSAAEGMAGSSLVTAMGGNGREAGIQLAALPGRWFSRRCGAPRGALEPGLSGAQPLPAIGDSAVVEALGLGAMAMAHSPAQQQALGAYMPEPAAALGAALLGPAHPAFERSHPRMGLAARAVAATGKAPVVALGMLDSLGTAGRIGGGIWTADPGLFAHALEFMAQHQQGESR</sequence>
<dbReference type="Proteomes" id="UP000007564">
    <property type="component" value="Chromosome"/>
</dbReference>
<dbReference type="GeneID" id="69600054"/>
<evidence type="ECO:0000313" key="1">
    <source>
        <dbReference type="EMBL" id="CCJ56036.1"/>
    </source>
</evidence>
<name>A0A0C6P8X2_BORBO</name>
<dbReference type="Gene3D" id="3.90.1710.10">
    <property type="entry name" value="Enterococcus faecalis V583 domain"/>
    <property type="match status" value="1"/>
</dbReference>
<protein>
    <recommendedName>
        <fullName evidence="3">DUF1116 domain-containing protein</fullName>
    </recommendedName>
</protein>
<dbReference type="RefSeq" id="WP_010927091.1">
    <property type="nucleotide sequence ID" value="NC_019382.1"/>
</dbReference>
<dbReference type="OrthoDB" id="6193532at2"/>
<proteinExistence type="predicted"/>
<dbReference type="Pfam" id="PF06545">
    <property type="entry name" value="AllG"/>
    <property type="match status" value="1"/>
</dbReference>
<dbReference type="Gene3D" id="1.10.10.660">
    <property type="entry name" value="conserved protein of unknown function from Enterococcus faecalis V583"/>
    <property type="match status" value="1"/>
</dbReference>
<dbReference type="AlphaFoldDB" id="A0A0C6P8X2"/>
<accession>A0A0C6P8X2</accession>
<dbReference type="EMBL" id="HE965806">
    <property type="protein sequence ID" value="CCJ56036.1"/>
    <property type="molecule type" value="Genomic_DNA"/>
</dbReference>
<reference evidence="1 2" key="1">
    <citation type="journal article" date="2012" name="BMC Genomics">
        <title>Comparative genomics of the classical Bordetella subspecies: the evolution and exchange of virulence-associated diversity amongst closely related pathogens.</title>
        <authorList>
            <person name="Park J."/>
            <person name="Zhang Y."/>
            <person name="Buboltz A.M."/>
            <person name="Zhang X."/>
            <person name="Schuster S.C."/>
            <person name="Ahuja U."/>
            <person name="Liu M."/>
            <person name="Miller J.F."/>
            <person name="Sebaihia M."/>
            <person name="Bentley S.D."/>
            <person name="Parkhill J."/>
            <person name="Harvill E.T."/>
        </authorList>
    </citation>
    <scope>NUCLEOTIDE SEQUENCE [LARGE SCALE GENOMIC DNA]</scope>
    <source>
        <strain evidence="1 2">253</strain>
    </source>
</reference>